<keyword evidence="4 6" id="KW-0009">Actin-binding</keyword>
<dbReference type="Pfam" id="PF00235">
    <property type="entry name" value="Profilin"/>
    <property type="match status" value="1"/>
</dbReference>
<evidence type="ECO:0000256" key="1">
    <source>
        <dbReference type="ARBA" id="ARBA00004245"/>
    </source>
</evidence>
<comment type="subcellular location">
    <subcellularLocation>
        <location evidence="1">Cytoplasm</location>
        <location evidence="1">Cytoskeleton</location>
    </subcellularLocation>
</comment>
<gene>
    <name evidence="7" type="ORF">BCV71DRAFT_226526</name>
</gene>
<evidence type="ECO:0000256" key="2">
    <source>
        <dbReference type="ARBA" id="ARBA00010058"/>
    </source>
</evidence>
<evidence type="ECO:0000256" key="4">
    <source>
        <dbReference type="ARBA" id="ARBA00023203"/>
    </source>
</evidence>
<dbReference type="SUPFAM" id="SSF55770">
    <property type="entry name" value="Profilin (actin-binding protein)"/>
    <property type="match status" value="1"/>
</dbReference>
<dbReference type="GO" id="GO:0005856">
    <property type="term" value="C:cytoskeleton"/>
    <property type="evidence" value="ECO:0007669"/>
    <property type="project" value="UniProtKB-SubCell"/>
</dbReference>
<dbReference type="AlphaFoldDB" id="A0A0A1MKD1"/>
<accession>A0A0A1MKD1</accession>
<sequence>MNWQKYINELVETEHVAEAAIIELKTGEILASTSDFNLLPSEAAGIAVLSRDYNHVFAQGVRVAGITYMGLKADATSIYGKRGTTGVTIAKSNHVVVVGTYTDGMKPESNEKAIEQLAAQLIQSGH</sequence>
<dbReference type="SMART" id="SM00392">
    <property type="entry name" value="PROF"/>
    <property type="match status" value="1"/>
</dbReference>
<dbReference type="VEuPathDB" id="FungiDB:BCV72DRAFT_57327"/>
<dbReference type="PANTHER" id="PTHR11604">
    <property type="entry name" value="PROFILIN"/>
    <property type="match status" value="1"/>
</dbReference>
<evidence type="ECO:0000256" key="3">
    <source>
        <dbReference type="ARBA" id="ARBA00022490"/>
    </source>
</evidence>
<evidence type="ECO:0000256" key="5">
    <source>
        <dbReference type="ARBA" id="ARBA00023212"/>
    </source>
</evidence>
<dbReference type="CDD" id="cd00148">
    <property type="entry name" value="PROF"/>
    <property type="match status" value="1"/>
</dbReference>
<dbReference type="InterPro" id="IPR036140">
    <property type="entry name" value="PFN_sf"/>
</dbReference>
<evidence type="ECO:0000256" key="6">
    <source>
        <dbReference type="RuleBase" id="RU003909"/>
    </source>
</evidence>
<reference evidence="7 8" key="1">
    <citation type="journal article" date="2016" name="Proc. Natl. Acad. Sci. U.S.A.">
        <title>Lipid metabolic changes in an early divergent fungus govern the establishment of a mutualistic symbiosis with endobacteria.</title>
        <authorList>
            <person name="Lastovetsky O.A."/>
            <person name="Gaspar M.L."/>
            <person name="Mondo S.J."/>
            <person name="LaButti K.M."/>
            <person name="Sandor L."/>
            <person name="Grigoriev I.V."/>
            <person name="Henry S.A."/>
            <person name="Pawlowska T.E."/>
        </authorList>
    </citation>
    <scope>NUCLEOTIDE SEQUENCE [LARGE SCALE GENOMIC DNA]</scope>
    <source>
        <strain evidence="7 8">ATCC 11559</strain>
    </source>
</reference>
<dbReference type="PRINTS" id="PR00392">
    <property type="entry name" value="PROFILIN"/>
</dbReference>
<dbReference type="Gene3D" id="3.30.450.30">
    <property type="entry name" value="Dynein light chain 2a, cytoplasmic"/>
    <property type="match status" value="1"/>
</dbReference>
<dbReference type="Proteomes" id="UP000242381">
    <property type="component" value="Unassembled WGS sequence"/>
</dbReference>
<keyword evidence="5" id="KW-0206">Cytoskeleton</keyword>
<evidence type="ECO:0000313" key="7">
    <source>
        <dbReference type="EMBL" id="ORE19061.1"/>
    </source>
</evidence>
<comment type="similarity">
    <text evidence="2 6">Belongs to the profilin family.</text>
</comment>
<dbReference type="InterPro" id="IPR005455">
    <property type="entry name" value="PFN_euk"/>
</dbReference>
<evidence type="ECO:0000313" key="8">
    <source>
        <dbReference type="Proteomes" id="UP000242381"/>
    </source>
</evidence>
<dbReference type="GO" id="GO:0005938">
    <property type="term" value="C:cell cortex"/>
    <property type="evidence" value="ECO:0007669"/>
    <property type="project" value="TreeGrafter"/>
</dbReference>
<name>A0A0A1MKD1_RHIZD</name>
<dbReference type="GO" id="GO:0003785">
    <property type="term" value="F:actin monomer binding"/>
    <property type="evidence" value="ECO:0007669"/>
    <property type="project" value="TreeGrafter"/>
</dbReference>
<keyword evidence="3" id="KW-0963">Cytoplasm</keyword>
<dbReference type="PANTHER" id="PTHR11604:SF0">
    <property type="entry name" value="PROFILIN"/>
    <property type="match status" value="1"/>
</dbReference>
<dbReference type="EMBL" id="KV921317">
    <property type="protein sequence ID" value="ORE19061.1"/>
    <property type="molecule type" value="Genomic_DNA"/>
</dbReference>
<proteinExistence type="inferred from homology"/>
<dbReference type="InterPro" id="IPR048278">
    <property type="entry name" value="PFN"/>
</dbReference>
<organism evidence="7 8">
    <name type="scientific">Rhizopus microsporus</name>
    <dbReference type="NCBI Taxonomy" id="58291"/>
    <lineage>
        <taxon>Eukaryota</taxon>
        <taxon>Fungi</taxon>
        <taxon>Fungi incertae sedis</taxon>
        <taxon>Mucoromycota</taxon>
        <taxon>Mucoromycotina</taxon>
        <taxon>Mucoromycetes</taxon>
        <taxon>Mucorales</taxon>
        <taxon>Mucorineae</taxon>
        <taxon>Rhizopodaceae</taxon>
        <taxon>Rhizopus</taxon>
    </lineage>
</organism>
<dbReference type="PRINTS" id="PR01640">
    <property type="entry name" value="PROFILINPLNT"/>
</dbReference>
<protein>
    <recommendedName>
        <fullName evidence="6">Profilin</fullName>
    </recommendedName>
</protein>